<dbReference type="EMBL" id="HAHL01000217">
    <property type="protein sequence ID" value="SNX34717.1"/>
    <property type="molecule type" value="Transcribed_RNA"/>
</dbReference>
<dbReference type="EMBL" id="HAHK01000155">
    <property type="protein sequence ID" value="SNX34058.1"/>
    <property type="molecule type" value="Transcribed_RNA"/>
</dbReference>
<organism evidence="4">
    <name type="scientific">Liphistius sp. SGP-2016</name>
    <dbReference type="NCBI Taxonomy" id="1905180"/>
    <lineage>
        <taxon>Eukaryota</taxon>
        <taxon>Metazoa</taxon>
        <taxon>Ecdysozoa</taxon>
        <taxon>Arthropoda</taxon>
        <taxon>Chelicerata</taxon>
        <taxon>Arachnida</taxon>
        <taxon>Araneae</taxon>
        <taxon>Mesothelae</taxon>
        <taxon>Liphistiidae</taxon>
        <taxon>Liphistius</taxon>
    </lineage>
</organism>
<evidence type="ECO:0000313" key="5">
    <source>
        <dbReference type="EMBL" id="SNX34023.1"/>
    </source>
</evidence>
<dbReference type="InterPro" id="IPR050975">
    <property type="entry name" value="Sleep_regulator"/>
</dbReference>
<keyword evidence="2" id="KW-0325">Glycoprotein</keyword>
<dbReference type="PANTHER" id="PTHR33562">
    <property type="entry name" value="ATILLA, ISOFORM B-RELATED-RELATED"/>
    <property type="match status" value="1"/>
</dbReference>
<feature type="chain" id="PRO_5033444336" evidence="3">
    <location>
        <begin position="24"/>
        <end position="139"/>
    </location>
</feature>
<evidence type="ECO:0000256" key="2">
    <source>
        <dbReference type="ARBA" id="ARBA00023180"/>
    </source>
</evidence>
<evidence type="ECO:0000313" key="4">
    <source>
        <dbReference type="EMBL" id="SNX33968.1"/>
    </source>
</evidence>
<evidence type="ECO:0000256" key="1">
    <source>
        <dbReference type="ARBA" id="ARBA00022729"/>
    </source>
</evidence>
<dbReference type="EMBL" id="HAHK01000150">
    <property type="protein sequence ID" value="SNX34023.1"/>
    <property type="molecule type" value="Transcribed_RNA"/>
</dbReference>
<reference evidence="4" key="2">
    <citation type="submission" date="2019-05" db="EMBL/GenBank/DDBJ databases">
        <title>Unravelling the molecular evolution of spider venoms.</title>
        <authorList>
            <person name="Pineda S."/>
        </authorList>
    </citation>
    <scope>NUCLEOTIDE SEQUENCE</scope>
</reference>
<dbReference type="AlphaFoldDB" id="A0A4Q8K307"/>
<dbReference type="EMBL" id="HAHL01000132">
    <property type="protein sequence ID" value="SNX33968.1"/>
    <property type="molecule type" value="Transcribed_RNA"/>
</dbReference>
<accession>A0A4Q8K307</accession>
<protein>
    <submittedName>
        <fullName evidence="5">U23-Liphistoxin-Lsp1a_1</fullName>
    </submittedName>
    <submittedName>
        <fullName evidence="4">U26-Liphistoxin-Lsp1a_1</fullName>
    </submittedName>
</protein>
<dbReference type="GO" id="GO:0030431">
    <property type="term" value="P:sleep"/>
    <property type="evidence" value="ECO:0007669"/>
    <property type="project" value="InterPro"/>
</dbReference>
<proteinExistence type="predicted"/>
<dbReference type="InterPro" id="IPR031424">
    <property type="entry name" value="QVR-like"/>
</dbReference>
<dbReference type="PANTHER" id="PTHR33562:SF27">
    <property type="entry name" value="PROTEIN QUIVER"/>
    <property type="match status" value="1"/>
</dbReference>
<feature type="signal peptide" evidence="3">
    <location>
        <begin position="1"/>
        <end position="23"/>
    </location>
</feature>
<name>A0A4Q8K307_9ARAC</name>
<keyword evidence="1 3" id="KW-0732">Signal</keyword>
<sequence>MEIMSAFLLLIMIIFSFVSEGLAIKCYICSYSPDDRNNRTDKCTDDNFQPQKVVGGDCKLGCETFIQYDANEVLEHWRRNCVQEGTEVTDDCRTDKNRIRKRIRCTCDRDLCNAGTTWTGIHLLVAFSFLIWTVGVVTE</sequence>
<reference evidence="4" key="1">
    <citation type="submission" date="2017-05" db="EMBL/GenBank/DDBJ databases">
        <authorList>
            <person name="QRISCLOUD D."/>
        </authorList>
    </citation>
    <scope>NUCLEOTIDE SEQUENCE</scope>
</reference>
<dbReference type="GO" id="GO:0032222">
    <property type="term" value="P:regulation of synaptic transmission, cholinergic"/>
    <property type="evidence" value="ECO:0007669"/>
    <property type="project" value="InterPro"/>
</dbReference>
<evidence type="ECO:0000256" key="3">
    <source>
        <dbReference type="SAM" id="SignalP"/>
    </source>
</evidence>
<dbReference type="Pfam" id="PF17064">
    <property type="entry name" value="QVR"/>
    <property type="match status" value="1"/>
</dbReference>